<evidence type="ECO:0000256" key="9">
    <source>
        <dbReference type="PIRSR" id="PIRSR601613-1"/>
    </source>
</evidence>
<dbReference type="GO" id="GO:0001716">
    <property type="term" value="F:L-amino-acid oxidase activity"/>
    <property type="evidence" value="ECO:0007669"/>
    <property type="project" value="TreeGrafter"/>
</dbReference>
<feature type="binding site" evidence="9">
    <location>
        <position position="262"/>
    </location>
    <ligand>
        <name>FAD</name>
        <dbReference type="ChEBI" id="CHEBI:57692"/>
    </ligand>
</feature>
<dbReference type="GO" id="GO:0050361">
    <property type="term" value="F:tryptophan 2-monooxygenase activity"/>
    <property type="evidence" value="ECO:0007669"/>
    <property type="project" value="UniProtKB-EC"/>
</dbReference>
<evidence type="ECO:0000256" key="6">
    <source>
        <dbReference type="ARBA" id="ARBA00023002"/>
    </source>
</evidence>
<evidence type="ECO:0000313" key="12">
    <source>
        <dbReference type="EMBL" id="SFE46702.1"/>
    </source>
</evidence>
<gene>
    <name evidence="12" type="ORF">SAMN02745121_04340</name>
</gene>
<evidence type="ECO:0000256" key="2">
    <source>
        <dbReference type="ARBA" id="ARBA00004814"/>
    </source>
</evidence>
<evidence type="ECO:0000256" key="1">
    <source>
        <dbReference type="ARBA" id="ARBA00001974"/>
    </source>
</evidence>
<dbReference type="Pfam" id="PF01593">
    <property type="entry name" value="Amino_oxidase"/>
    <property type="match status" value="1"/>
</dbReference>
<feature type="domain" description="Amine oxidase" evidence="11">
    <location>
        <begin position="44"/>
        <end position="478"/>
    </location>
</feature>
<comment type="pathway">
    <text evidence="2">Plant hormone metabolism; auxin biosynthesis.</text>
</comment>
<evidence type="ECO:0000256" key="8">
    <source>
        <dbReference type="ARBA" id="ARBA00047321"/>
    </source>
</evidence>
<dbReference type="InterPro" id="IPR036188">
    <property type="entry name" value="FAD/NAD-bd_sf"/>
</dbReference>
<dbReference type="PROSITE" id="PS51318">
    <property type="entry name" value="TAT"/>
    <property type="match status" value="1"/>
</dbReference>
<feature type="binding site" evidence="9">
    <location>
        <begin position="89"/>
        <end position="92"/>
    </location>
    <ligand>
        <name>FAD</name>
        <dbReference type="ChEBI" id="CHEBI:57692"/>
    </ligand>
</feature>
<evidence type="ECO:0000256" key="4">
    <source>
        <dbReference type="ARBA" id="ARBA00012535"/>
    </source>
</evidence>
<dbReference type="InterPro" id="IPR001613">
    <property type="entry name" value="Flavin_amine_oxidase"/>
</dbReference>
<feature type="binding site" evidence="9">
    <location>
        <position position="455"/>
    </location>
    <ligand>
        <name>FAD</name>
        <dbReference type="ChEBI" id="CHEBI:57692"/>
    </ligand>
</feature>
<keyword evidence="10" id="KW-0732">Signal</keyword>
<name>A0A1I2AS31_9BACT</name>
<dbReference type="OrthoDB" id="337830at2"/>
<accession>A0A1I2AS31</accession>
<sequence length="482" mass="53304">MQQPRISRRRLAGLFVWAGAAHALPACGQAAAAEKRVLVLGAGLAGLSAAWELQQLGYEVTVIEGRDRVGGRVWTLREGLEQGQFAEIGAVRIPDVHERTLDYCEMLGLELDEYKDGEPLYYVDGKRFKHVEGEPWPLEGLNDDELALGLGDYWSREIAATFAEFGDPRMNGFPKPGIVEKYDGMVYADFLRMRGTSETYLKLYAADNGSEISTIGTLAWMGAEVADQAWGKTYHIRGGNDQLPNGLAEKVGLDNILLSSKVTKIEHDDAGVTVTFSGPDGETSLSADYLVCTLPFTTLRDVAIEPEFSPEKMKAIKELFLMNAGRGYIQTRTRFWEQEGIGGLKIAKTDGPAERIWNLSDVQPAGTTMGVIQSYTQNHNADAYCAVAPEEREEFCLAAVEQFFPEIRAEKVAFFHFCWSDDPWSRGAWTDILPDQWWIVAATRKPEGRVVFAGEHTSVWAGWMQGAIESGQRAADEIAAMG</sequence>
<reference evidence="13" key="1">
    <citation type="submission" date="2016-10" db="EMBL/GenBank/DDBJ databases">
        <authorList>
            <person name="Varghese N."/>
            <person name="Submissions S."/>
        </authorList>
    </citation>
    <scope>NUCLEOTIDE SEQUENCE [LARGE SCALE GENOMIC DNA]</scope>
    <source>
        <strain evidence="13">ATCC 25963</strain>
    </source>
</reference>
<proteinExistence type="inferred from homology"/>
<evidence type="ECO:0000259" key="11">
    <source>
        <dbReference type="Pfam" id="PF01593"/>
    </source>
</evidence>
<evidence type="ECO:0000313" key="13">
    <source>
        <dbReference type="Proteomes" id="UP000199400"/>
    </source>
</evidence>
<dbReference type="EMBL" id="FOMX01000014">
    <property type="protein sequence ID" value="SFE46702.1"/>
    <property type="molecule type" value="Genomic_DNA"/>
</dbReference>
<dbReference type="PANTHER" id="PTHR10742">
    <property type="entry name" value="FLAVIN MONOAMINE OXIDASE"/>
    <property type="match status" value="1"/>
</dbReference>
<organism evidence="12 13">
    <name type="scientific">Nannocystis exedens</name>
    <dbReference type="NCBI Taxonomy" id="54"/>
    <lineage>
        <taxon>Bacteria</taxon>
        <taxon>Pseudomonadati</taxon>
        <taxon>Myxococcota</taxon>
        <taxon>Polyangia</taxon>
        <taxon>Nannocystales</taxon>
        <taxon>Nannocystaceae</taxon>
        <taxon>Nannocystis</taxon>
    </lineage>
</organism>
<keyword evidence="6" id="KW-0560">Oxidoreductase</keyword>
<feature type="binding site" evidence="9">
    <location>
        <position position="92"/>
    </location>
    <ligand>
        <name>substrate</name>
    </ligand>
</feature>
<dbReference type="PRINTS" id="PR00757">
    <property type="entry name" value="AMINEOXDASEF"/>
</dbReference>
<keyword evidence="7" id="KW-0073">Auxin biosynthesis</keyword>
<dbReference type="EC" id="1.13.12.3" evidence="4"/>
<keyword evidence="13" id="KW-1185">Reference proteome</keyword>
<dbReference type="RefSeq" id="WP_096331989.1">
    <property type="nucleotide sequence ID" value="NZ_FOMX01000014.1"/>
</dbReference>
<dbReference type="Proteomes" id="UP000199400">
    <property type="component" value="Unassembled WGS sequence"/>
</dbReference>
<dbReference type="AlphaFoldDB" id="A0A1I2AS31"/>
<dbReference type="PANTHER" id="PTHR10742:SF342">
    <property type="entry name" value="AMINE OXIDASE"/>
    <property type="match status" value="1"/>
</dbReference>
<feature type="signal peptide" evidence="10">
    <location>
        <begin position="1"/>
        <end position="23"/>
    </location>
</feature>
<dbReference type="SUPFAM" id="SSF54373">
    <property type="entry name" value="FAD-linked reductases, C-terminal domain"/>
    <property type="match status" value="1"/>
</dbReference>
<comment type="similarity">
    <text evidence="3">Belongs to the tryptophan 2-monooxygenase family.</text>
</comment>
<feature type="binding site" evidence="9">
    <location>
        <position position="375"/>
    </location>
    <ligand>
        <name>substrate</name>
    </ligand>
</feature>
<dbReference type="InterPro" id="IPR002937">
    <property type="entry name" value="Amino_oxidase"/>
</dbReference>
<evidence type="ECO:0000256" key="3">
    <source>
        <dbReference type="ARBA" id="ARBA00005833"/>
    </source>
</evidence>
<protein>
    <recommendedName>
        <fullName evidence="5">Tryptophan 2-monooxygenase</fullName>
        <ecNumber evidence="4">1.13.12.3</ecNumber>
    </recommendedName>
</protein>
<comment type="cofactor">
    <cofactor evidence="1">
        <name>FAD</name>
        <dbReference type="ChEBI" id="CHEBI:57692"/>
    </cofactor>
</comment>
<dbReference type="GO" id="GO:0009063">
    <property type="term" value="P:amino acid catabolic process"/>
    <property type="evidence" value="ECO:0007669"/>
    <property type="project" value="TreeGrafter"/>
</dbReference>
<evidence type="ECO:0000256" key="5">
    <source>
        <dbReference type="ARBA" id="ARBA00017871"/>
    </source>
</evidence>
<evidence type="ECO:0000256" key="7">
    <source>
        <dbReference type="ARBA" id="ARBA00023070"/>
    </source>
</evidence>
<dbReference type="InterPro" id="IPR050281">
    <property type="entry name" value="Flavin_monoamine_oxidase"/>
</dbReference>
<comment type="catalytic activity">
    <reaction evidence="8">
        <text>L-tryptophan + O2 = indole-3-acetamide + CO2 + H2O</text>
        <dbReference type="Rhea" id="RHEA:16165"/>
        <dbReference type="ChEBI" id="CHEBI:15377"/>
        <dbReference type="ChEBI" id="CHEBI:15379"/>
        <dbReference type="ChEBI" id="CHEBI:16031"/>
        <dbReference type="ChEBI" id="CHEBI:16526"/>
        <dbReference type="ChEBI" id="CHEBI:57912"/>
        <dbReference type="EC" id="1.13.12.3"/>
    </reaction>
</comment>
<dbReference type="Gene3D" id="3.50.50.60">
    <property type="entry name" value="FAD/NAD(P)-binding domain"/>
    <property type="match status" value="1"/>
</dbReference>
<evidence type="ECO:0000256" key="10">
    <source>
        <dbReference type="SAM" id="SignalP"/>
    </source>
</evidence>
<dbReference type="GO" id="GO:0009851">
    <property type="term" value="P:auxin biosynthetic process"/>
    <property type="evidence" value="ECO:0007669"/>
    <property type="project" value="UniProtKB-KW"/>
</dbReference>
<dbReference type="STRING" id="54.SAMN02745121_04340"/>
<dbReference type="SUPFAM" id="SSF51905">
    <property type="entry name" value="FAD/NAD(P)-binding domain"/>
    <property type="match status" value="1"/>
</dbReference>
<dbReference type="InterPro" id="IPR006311">
    <property type="entry name" value="TAT_signal"/>
</dbReference>
<feature type="chain" id="PRO_5011681277" description="Tryptophan 2-monooxygenase" evidence="10">
    <location>
        <begin position="24"/>
        <end position="482"/>
    </location>
</feature>